<dbReference type="Proteomes" id="UP001155280">
    <property type="component" value="Unassembled WGS sequence"/>
</dbReference>
<feature type="chain" id="PRO_5040950776" evidence="1">
    <location>
        <begin position="26"/>
        <end position="270"/>
    </location>
</feature>
<keyword evidence="2" id="KW-0645">Protease</keyword>
<comment type="caution">
    <text evidence="2">The sequence shown here is derived from an EMBL/GenBank/DDBJ whole genome shotgun (WGS) entry which is preliminary data.</text>
</comment>
<sequence length="270" mass="31204">MRKLKRIGLLLFITACAFNNLEVFAQESKLLKGRVFSDSLPPANIHIVNLSLEEGTTSDEAGNFYLRGRLNDSILFSSVEFENRIIILKREQIDTEVLEIFLYPARNELDEVRISDLNLSGVLDQDSEKIKIFDRGKYGIPYPRKHKTQTERRLYTASAGIENRWQYIGVLLGGVPLDAVMNDINGRTRALQNQLKLEQMREKIQEGIQVFGQDFFISELGLPEREIENFVYYCSEGPVFSELIESEDHFQLIELFESKIVSFKELRELE</sequence>
<reference evidence="2" key="1">
    <citation type="submission" date="2022-07" db="EMBL/GenBank/DDBJ databases">
        <title>Gramela sediminis sp. nov., isolated from deep-sea sediment of the Indian Ocean.</title>
        <authorList>
            <person name="Shi H."/>
        </authorList>
    </citation>
    <scope>NUCLEOTIDE SEQUENCE</scope>
    <source>
        <strain evidence="2">GC03-9</strain>
    </source>
</reference>
<organism evidence="2 3">
    <name type="scientific">Christiangramia oceanisediminis</name>
    <dbReference type="NCBI Taxonomy" id="2920386"/>
    <lineage>
        <taxon>Bacteria</taxon>
        <taxon>Pseudomonadati</taxon>
        <taxon>Bacteroidota</taxon>
        <taxon>Flavobacteriia</taxon>
        <taxon>Flavobacteriales</taxon>
        <taxon>Flavobacteriaceae</taxon>
        <taxon>Christiangramia</taxon>
    </lineage>
</organism>
<keyword evidence="2" id="KW-0121">Carboxypeptidase</keyword>
<dbReference type="InterPro" id="IPR008969">
    <property type="entry name" value="CarboxyPept-like_regulatory"/>
</dbReference>
<protein>
    <submittedName>
        <fullName evidence="2">Carboxypeptidase-like regulatory domain-containing protein</fullName>
    </submittedName>
</protein>
<accession>A0A9X2L062</accession>
<evidence type="ECO:0000313" key="2">
    <source>
        <dbReference type="EMBL" id="MCP9201434.1"/>
    </source>
</evidence>
<keyword evidence="3" id="KW-1185">Reference proteome</keyword>
<evidence type="ECO:0000313" key="3">
    <source>
        <dbReference type="Proteomes" id="UP001155280"/>
    </source>
</evidence>
<keyword evidence="2" id="KW-0378">Hydrolase</keyword>
<dbReference type="GO" id="GO:0004180">
    <property type="term" value="F:carboxypeptidase activity"/>
    <property type="evidence" value="ECO:0007669"/>
    <property type="project" value="UniProtKB-KW"/>
</dbReference>
<dbReference type="SUPFAM" id="SSF49464">
    <property type="entry name" value="Carboxypeptidase regulatory domain-like"/>
    <property type="match status" value="1"/>
</dbReference>
<gene>
    <name evidence="2" type="ORF">MKO06_16100</name>
</gene>
<dbReference type="EMBL" id="JANCNS010000003">
    <property type="protein sequence ID" value="MCP9201434.1"/>
    <property type="molecule type" value="Genomic_DNA"/>
</dbReference>
<proteinExistence type="predicted"/>
<keyword evidence="1" id="KW-0732">Signal</keyword>
<evidence type="ECO:0000256" key="1">
    <source>
        <dbReference type="SAM" id="SignalP"/>
    </source>
</evidence>
<feature type="signal peptide" evidence="1">
    <location>
        <begin position="1"/>
        <end position="25"/>
    </location>
</feature>
<dbReference type="AlphaFoldDB" id="A0A9X2L062"/>
<name>A0A9X2L062_9FLAO</name>
<dbReference type="RefSeq" id="WP_241552290.1">
    <property type="nucleotide sequence ID" value="NZ_JANCNS010000003.1"/>
</dbReference>